<protein>
    <submittedName>
        <fullName evidence="5">Phage tail protein</fullName>
    </submittedName>
</protein>
<dbReference type="InterPro" id="IPR027417">
    <property type="entry name" value="P-loop_NTPase"/>
</dbReference>
<accession>A0A2A4HYD3</accession>
<name>A0A2A4HYD3_9SPHN</name>
<dbReference type="PANTHER" id="PTHR34413:SF2">
    <property type="entry name" value="PROPHAGE TAIL FIBER ASSEMBLY PROTEIN HOMOLOG TFAE-RELATED"/>
    <property type="match status" value="1"/>
</dbReference>
<dbReference type="GO" id="GO:0005524">
    <property type="term" value="F:ATP binding"/>
    <property type="evidence" value="ECO:0007669"/>
    <property type="project" value="InterPro"/>
</dbReference>
<sequence>MKRLPSLPRPRSGLKKRALAAAMALHLVASQPIAAAAASWWPVLTPPPRLLPSQWADQKRFLSAEASAEPGRWDTSRAEFQRGIMDAGADPLVEEVIVIKSAQVGWTEIINNLVGYYIDQDPSPILVLQPTLEMAETWSKDRLAPMVRDTPCLAAKLSTAKARDSGNTVLHKTFAGGRLTIAGANSPSSLASRPIRIVIADELGRYPASAGTEGDPLSLAYKRTNNFWNRRRFAGSTPGIAGSCAVEAKWELSDKRRFFVPCHSCGTVQVLTWSQVRWEKTKAGTHRPDTAHYRCAHCDAKWTDADRHRAVRLGEWRATAPFTGIAGFHIWEAYSPWVKLSQTVKDFLEKRGNPETYKTWVNTALGETWVEKGEAPDWQRLYDRRETSMAIGTPPEWAGLLVGSCDVQRGGGGRIEMDVWAFGPRRQRALVEHVEVEGSIADPATWAKLDEQVAREWISADGRPMRLTRVGVDSGDGENTMYVYAWCRRHAGLAMALKGRESLSAAQPITGPTWMDVTINGRKLPRGVRKWDIGTSMLKTELYGDLSLERPVDGEPYPDGYVFLPDGTGDEWIKQLVAEYLAVTRNKRTGRLKREWQQSRPRNEALDNAVYARAVAISLGVDRWSDARWAQQRGADRRRVPEAAPATTAQVPASTRPAAPKPAQARSKPKINPLTGKPRGSHLGGRR</sequence>
<dbReference type="GO" id="GO:0016887">
    <property type="term" value="F:ATP hydrolysis activity"/>
    <property type="evidence" value="ECO:0007669"/>
    <property type="project" value="InterPro"/>
</dbReference>
<dbReference type="GO" id="GO:0004519">
    <property type="term" value="F:endonuclease activity"/>
    <property type="evidence" value="ECO:0007669"/>
    <property type="project" value="InterPro"/>
</dbReference>
<dbReference type="Pfam" id="PF05876">
    <property type="entry name" value="GpA_ATPase"/>
    <property type="match status" value="1"/>
</dbReference>
<reference evidence="5 6" key="1">
    <citation type="submission" date="2017-09" db="EMBL/GenBank/DDBJ databases">
        <title>Sphingomonas ginsenosidimutans KACC 14949, whole genome shotgun sequence.</title>
        <authorList>
            <person name="Feng G."/>
            <person name="Zhu H."/>
        </authorList>
    </citation>
    <scope>NUCLEOTIDE SEQUENCE [LARGE SCALE GENOMIC DNA]</scope>
    <source>
        <strain evidence="5 6">KACC 14949</strain>
    </source>
</reference>
<evidence type="ECO:0000259" key="4">
    <source>
        <dbReference type="Pfam" id="PF20454"/>
    </source>
</evidence>
<feature type="signal peptide" evidence="2">
    <location>
        <begin position="1"/>
        <end position="34"/>
    </location>
</feature>
<dbReference type="InterPro" id="IPR046454">
    <property type="entry name" value="GpA_endonuclease"/>
</dbReference>
<dbReference type="InterPro" id="IPR046453">
    <property type="entry name" value="GpA_ATPase"/>
</dbReference>
<dbReference type="Pfam" id="PF20454">
    <property type="entry name" value="GpA_nuclease"/>
    <property type="match status" value="1"/>
</dbReference>
<dbReference type="Proteomes" id="UP000218784">
    <property type="component" value="Unassembled WGS sequence"/>
</dbReference>
<feature type="region of interest" description="Disordered" evidence="1">
    <location>
        <begin position="632"/>
        <end position="687"/>
    </location>
</feature>
<feature type="domain" description="Phage terminase large subunit GpA ATPase" evidence="3">
    <location>
        <begin position="67"/>
        <end position="316"/>
    </location>
</feature>
<evidence type="ECO:0000256" key="1">
    <source>
        <dbReference type="SAM" id="MobiDB-lite"/>
    </source>
</evidence>
<dbReference type="HAMAP" id="MF_04144">
    <property type="entry name" value="TERL_LAMBDA"/>
    <property type="match status" value="1"/>
</dbReference>
<proteinExistence type="inferred from homology"/>
<feature type="chain" id="PRO_5012224025" evidence="2">
    <location>
        <begin position="35"/>
        <end position="687"/>
    </location>
</feature>
<dbReference type="AlphaFoldDB" id="A0A2A4HYD3"/>
<dbReference type="Gene3D" id="3.40.50.300">
    <property type="entry name" value="P-loop containing nucleotide triphosphate hydrolases"/>
    <property type="match status" value="1"/>
</dbReference>
<evidence type="ECO:0000259" key="3">
    <source>
        <dbReference type="Pfam" id="PF05876"/>
    </source>
</evidence>
<dbReference type="InterPro" id="IPR008866">
    <property type="entry name" value="Phage_lambda_GpA-like"/>
</dbReference>
<dbReference type="EMBL" id="NWVD01000004">
    <property type="protein sequence ID" value="PCG08695.1"/>
    <property type="molecule type" value="Genomic_DNA"/>
</dbReference>
<dbReference type="PANTHER" id="PTHR34413">
    <property type="entry name" value="PROPHAGE TAIL FIBER ASSEMBLY PROTEIN HOMOLOG TFAE-RELATED-RELATED"/>
    <property type="match status" value="1"/>
</dbReference>
<feature type="domain" description="Terminase large subunit GpA endonuclease" evidence="4">
    <location>
        <begin position="325"/>
        <end position="623"/>
    </location>
</feature>
<comment type="caution">
    <text evidence="5">The sequence shown here is derived from an EMBL/GenBank/DDBJ whole genome shotgun (WGS) entry which is preliminary data.</text>
</comment>
<evidence type="ECO:0000313" key="6">
    <source>
        <dbReference type="Proteomes" id="UP000218784"/>
    </source>
</evidence>
<evidence type="ECO:0000313" key="5">
    <source>
        <dbReference type="EMBL" id="PCG08695.1"/>
    </source>
</evidence>
<dbReference type="InterPro" id="IPR051220">
    <property type="entry name" value="TFA_Chaperone"/>
</dbReference>
<gene>
    <name evidence="5" type="ORF">COA17_11100</name>
</gene>
<evidence type="ECO:0000256" key="2">
    <source>
        <dbReference type="SAM" id="SignalP"/>
    </source>
</evidence>
<keyword evidence="2" id="KW-0732">Signal</keyword>
<keyword evidence="6" id="KW-1185">Reference proteome</keyword>
<organism evidence="5 6">
    <name type="scientific">Sphingomonas ginsenosidimutans</name>
    <dbReference type="NCBI Taxonomy" id="862134"/>
    <lineage>
        <taxon>Bacteria</taxon>
        <taxon>Pseudomonadati</taxon>
        <taxon>Pseudomonadota</taxon>
        <taxon>Alphaproteobacteria</taxon>
        <taxon>Sphingomonadales</taxon>
        <taxon>Sphingomonadaceae</taxon>
        <taxon>Sphingomonas</taxon>
    </lineage>
</organism>